<evidence type="ECO:0000256" key="6">
    <source>
        <dbReference type="ARBA" id="ARBA00047919"/>
    </source>
</evidence>
<dbReference type="InterPro" id="IPR008271">
    <property type="entry name" value="Ser/Thr_kinase_AS"/>
</dbReference>
<evidence type="ECO:0000259" key="10">
    <source>
        <dbReference type="PROSITE" id="PS50011"/>
    </source>
</evidence>
<keyword evidence="12" id="KW-1185">Reference proteome</keyword>
<proteinExistence type="predicted"/>
<dbReference type="Gene3D" id="1.10.510.10">
    <property type="entry name" value="Transferase(Phosphotransferase) domain 1"/>
    <property type="match status" value="1"/>
</dbReference>
<evidence type="ECO:0000256" key="4">
    <source>
        <dbReference type="ARBA" id="ARBA00022777"/>
    </source>
</evidence>
<dbReference type="PROSITE" id="PS00108">
    <property type="entry name" value="PROTEIN_KINASE_ST"/>
    <property type="match status" value="1"/>
</dbReference>
<dbReference type="InterPro" id="IPR000719">
    <property type="entry name" value="Prot_kinase_dom"/>
</dbReference>
<feature type="domain" description="Protein kinase" evidence="10">
    <location>
        <begin position="192"/>
        <end position="450"/>
    </location>
</feature>
<dbReference type="PROSITE" id="PS50011">
    <property type="entry name" value="PROTEIN_KINASE_DOM"/>
    <property type="match status" value="1"/>
</dbReference>
<feature type="region of interest" description="Disordered" evidence="9">
    <location>
        <begin position="483"/>
        <end position="570"/>
    </location>
</feature>
<dbReference type="SUPFAM" id="SSF56112">
    <property type="entry name" value="Protein kinase-like (PK-like)"/>
    <property type="match status" value="1"/>
</dbReference>
<sequence>MALNANSRTLFHLVPANDAARDALLHPDNARFVSTSATEVQGLEVGFHVPSMPRGRVITRLGRDADLVLRGRSVSAVHVAFEIHPETLVVLLSVRSKYASQRQTIKGDCVVVYGTKYTISIASFNFLLTWRDGGTVDTLRQLAAEGYQNSLQLLRTIRSRDLPTEFDDSELHSWHNTRLHTARRVLFREAEGAPRLPIGQGQFGDVYRAVDLESGHPFAVKVIKLEAYGAAEVEQARAHLHREIKALQYLNHKNIIECLGTAKFDTGFPEIFMPLRPGSLKTLAAQGKEKRCNDDDLCMQVLEQMLSALDYLADRGMCHRDVKPDNILYYEQPSKGTYMYTFQLADFGLVNHQQNAVTFCGTPYDQAPELFHNYGQAGAQSPKMDVWSLFATAIDVHPKFTFPPRDAKSYHDILLAVRAAVPLIPELADMAREDPLQRASAAQLLVAHFDGRGLTTRRAAVPLIPPPPSAQQERMAMSIDGDQSRADAVPTPAQAPAPAPRLRRAAKASPLVVYDSRHRRQQGKDPSAGPSNPLAAVRPQKPRPPPSPTVARQGGGIAKVRSPATGSPARQRIADTADIELWGGGGRGRVFPIPSRFPSRFYA</sequence>
<evidence type="ECO:0000256" key="1">
    <source>
        <dbReference type="ARBA" id="ARBA00012411"/>
    </source>
</evidence>
<comment type="catalytic activity">
    <reaction evidence="7">
        <text>L-seryl-[protein] + ATP = O-phospho-L-seryl-[protein] + ADP + H(+)</text>
        <dbReference type="Rhea" id="RHEA:17989"/>
        <dbReference type="Rhea" id="RHEA-COMP:9863"/>
        <dbReference type="Rhea" id="RHEA-COMP:11604"/>
        <dbReference type="ChEBI" id="CHEBI:15378"/>
        <dbReference type="ChEBI" id="CHEBI:29999"/>
        <dbReference type="ChEBI" id="CHEBI:30616"/>
        <dbReference type="ChEBI" id="CHEBI:83421"/>
        <dbReference type="ChEBI" id="CHEBI:456216"/>
        <dbReference type="EC" id="2.7.11.24"/>
    </reaction>
    <physiologicalReaction direction="left-to-right" evidence="7">
        <dbReference type="Rhea" id="RHEA:17990"/>
    </physiologicalReaction>
</comment>
<dbReference type="SMART" id="SM00220">
    <property type="entry name" value="S_TKc"/>
    <property type="match status" value="1"/>
</dbReference>
<dbReference type="EMBL" id="MU854570">
    <property type="protein sequence ID" value="KAK4032850.1"/>
    <property type="molecule type" value="Genomic_DNA"/>
</dbReference>
<keyword evidence="2" id="KW-0808">Transferase</keyword>
<evidence type="ECO:0000256" key="2">
    <source>
        <dbReference type="ARBA" id="ARBA00022679"/>
    </source>
</evidence>
<dbReference type="EC" id="2.7.11.24" evidence="1"/>
<keyword evidence="3 8" id="KW-0547">Nucleotide-binding</keyword>
<reference evidence="12" key="1">
    <citation type="journal article" date="2023" name="Mol. Phylogenet. Evol.">
        <title>Genome-scale phylogeny and comparative genomics of the fungal order Sordariales.</title>
        <authorList>
            <person name="Hensen N."/>
            <person name="Bonometti L."/>
            <person name="Westerberg I."/>
            <person name="Brannstrom I.O."/>
            <person name="Guillou S."/>
            <person name="Cros-Aarteil S."/>
            <person name="Calhoun S."/>
            <person name="Haridas S."/>
            <person name="Kuo A."/>
            <person name="Mondo S."/>
            <person name="Pangilinan J."/>
            <person name="Riley R."/>
            <person name="LaButti K."/>
            <person name="Andreopoulos B."/>
            <person name="Lipzen A."/>
            <person name="Chen C."/>
            <person name="Yan M."/>
            <person name="Daum C."/>
            <person name="Ng V."/>
            <person name="Clum A."/>
            <person name="Steindorff A."/>
            <person name="Ohm R.A."/>
            <person name="Martin F."/>
            <person name="Silar P."/>
            <person name="Natvig D.O."/>
            <person name="Lalanne C."/>
            <person name="Gautier V."/>
            <person name="Ament-Velasquez S.L."/>
            <person name="Kruys A."/>
            <person name="Hutchinson M.I."/>
            <person name="Powell A.J."/>
            <person name="Barry K."/>
            <person name="Miller A.N."/>
            <person name="Grigoriev I.V."/>
            <person name="Debuchy R."/>
            <person name="Gladieux P."/>
            <person name="Hiltunen Thoren M."/>
            <person name="Johannesson H."/>
        </authorList>
    </citation>
    <scope>NUCLEOTIDE SEQUENCE [LARGE SCALE GENOMIC DNA]</scope>
    <source>
        <strain evidence="12">CBS 284.82</strain>
    </source>
</reference>
<feature type="binding site" evidence="8">
    <location>
        <position position="221"/>
    </location>
    <ligand>
        <name>ATP</name>
        <dbReference type="ChEBI" id="CHEBI:30616"/>
    </ligand>
</feature>
<evidence type="ECO:0000313" key="11">
    <source>
        <dbReference type="EMBL" id="KAK4032850.1"/>
    </source>
</evidence>
<dbReference type="GO" id="GO:0004707">
    <property type="term" value="F:MAP kinase activity"/>
    <property type="evidence" value="ECO:0007669"/>
    <property type="project" value="UniProtKB-EC"/>
</dbReference>
<keyword evidence="5 8" id="KW-0067">ATP-binding</keyword>
<name>A0AAN6SMS1_9PEZI</name>
<evidence type="ECO:0000256" key="5">
    <source>
        <dbReference type="ARBA" id="ARBA00022840"/>
    </source>
</evidence>
<evidence type="ECO:0000256" key="8">
    <source>
        <dbReference type="PROSITE-ProRule" id="PRU10141"/>
    </source>
</evidence>
<dbReference type="PROSITE" id="PS00107">
    <property type="entry name" value="PROTEIN_KINASE_ATP"/>
    <property type="match status" value="1"/>
</dbReference>
<evidence type="ECO:0000256" key="3">
    <source>
        <dbReference type="ARBA" id="ARBA00022741"/>
    </source>
</evidence>
<evidence type="ECO:0000256" key="7">
    <source>
        <dbReference type="ARBA" id="ARBA00048130"/>
    </source>
</evidence>
<dbReference type="AlphaFoldDB" id="A0AAN6SMS1"/>
<dbReference type="GO" id="GO:0005524">
    <property type="term" value="F:ATP binding"/>
    <property type="evidence" value="ECO:0007669"/>
    <property type="project" value="UniProtKB-UniRule"/>
</dbReference>
<dbReference type="Pfam" id="PF00069">
    <property type="entry name" value="Pkinase"/>
    <property type="match status" value="1"/>
</dbReference>
<gene>
    <name evidence="11" type="ORF">C8A01DRAFT_50455</name>
</gene>
<dbReference type="PANTHER" id="PTHR48016">
    <property type="entry name" value="MAP KINASE KINASE KINASE SSK2-RELATED-RELATED"/>
    <property type="match status" value="1"/>
</dbReference>
<dbReference type="InterPro" id="IPR050538">
    <property type="entry name" value="MAP_kinase_kinase_kinase"/>
</dbReference>
<comment type="caution">
    <text evidence="11">The sequence shown here is derived from an EMBL/GenBank/DDBJ whole genome shotgun (WGS) entry which is preliminary data.</text>
</comment>
<protein>
    <recommendedName>
        <fullName evidence="1">mitogen-activated protein kinase</fullName>
        <ecNumber evidence="1">2.7.11.24</ecNumber>
    </recommendedName>
</protein>
<dbReference type="InterPro" id="IPR011009">
    <property type="entry name" value="Kinase-like_dom_sf"/>
</dbReference>
<evidence type="ECO:0000256" key="9">
    <source>
        <dbReference type="SAM" id="MobiDB-lite"/>
    </source>
</evidence>
<dbReference type="Proteomes" id="UP001303115">
    <property type="component" value="Unassembled WGS sequence"/>
</dbReference>
<dbReference type="InterPro" id="IPR017441">
    <property type="entry name" value="Protein_kinase_ATP_BS"/>
</dbReference>
<keyword evidence="4 11" id="KW-0418">Kinase</keyword>
<dbReference type="PANTHER" id="PTHR48016:SF56">
    <property type="entry name" value="MAPKK KINASE"/>
    <property type="match status" value="1"/>
</dbReference>
<evidence type="ECO:0000313" key="12">
    <source>
        <dbReference type="Proteomes" id="UP001303115"/>
    </source>
</evidence>
<accession>A0AAN6SMS1</accession>
<organism evidence="11 12">
    <name type="scientific">Parachaetomium inaequale</name>
    <dbReference type="NCBI Taxonomy" id="2588326"/>
    <lineage>
        <taxon>Eukaryota</taxon>
        <taxon>Fungi</taxon>
        <taxon>Dikarya</taxon>
        <taxon>Ascomycota</taxon>
        <taxon>Pezizomycotina</taxon>
        <taxon>Sordariomycetes</taxon>
        <taxon>Sordariomycetidae</taxon>
        <taxon>Sordariales</taxon>
        <taxon>Chaetomiaceae</taxon>
        <taxon>Parachaetomium</taxon>
    </lineage>
</organism>
<comment type="catalytic activity">
    <reaction evidence="6">
        <text>L-threonyl-[protein] + ATP = O-phospho-L-threonyl-[protein] + ADP + H(+)</text>
        <dbReference type="Rhea" id="RHEA:46608"/>
        <dbReference type="Rhea" id="RHEA-COMP:11060"/>
        <dbReference type="Rhea" id="RHEA-COMP:11605"/>
        <dbReference type="ChEBI" id="CHEBI:15378"/>
        <dbReference type="ChEBI" id="CHEBI:30013"/>
        <dbReference type="ChEBI" id="CHEBI:30616"/>
        <dbReference type="ChEBI" id="CHEBI:61977"/>
        <dbReference type="ChEBI" id="CHEBI:456216"/>
        <dbReference type="EC" id="2.7.11.24"/>
    </reaction>
    <physiologicalReaction direction="left-to-right" evidence="6">
        <dbReference type="Rhea" id="RHEA:46609"/>
    </physiologicalReaction>
</comment>